<evidence type="ECO:0000256" key="6">
    <source>
        <dbReference type="ARBA" id="ARBA00022449"/>
    </source>
</evidence>
<evidence type="ECO:0000256" key="11">
    <source>
        <dbReference type="ARBA" id="ARBA00023136"/>
    </source>
</evidence>
<keyword evidence="6" id="KW-0050">Antiport</keyword>
<dbReference type="EMBL" id="ABVQ01000035">
    <property type="protein sequence ID" value="EEC58141.1"/>
    <property type="molecule type" value="Genomic_DNA"/>
</dbReference>
<keyword evidence="8 13" id="KW-0812">Transmembrane</keyword>
<dbReference type="GO" id="GO:0005886">
    <property type="term" value="C:plasma membrane"/>
    <property type="evidence" value="ECO:0007669"/>
    <property type="project" value="UniProtKB-SubCell"/>
</dbReference>
<dbReference type="HOGENOM" id="CLU_012893_5_0_9"/>
<dbReference type="Proteomes" id="UP000003136">
    <property type="component" value="Unassembled WGS sequence"/>
</dbReference>
<gene>
    <name evidence="14" type="ORF">BACPEC_01129</name>
</gene>
<feature type="transmembrane region" description="Helical" evidence="13">
    <location>
        <begin position="66"/>
        <end position="87"/>
    </location>
</feature>
<feature type="transmembrane region" description="Helical" evidence="13">
    <location>
        <begin position="99"/>
        <end position="120"/>
    </location>
</feature>
<dbReference type="GO" id="GO:0042910">
    <property type="term" value="F:xenobiotic transmembrane transporter activity"/>
    <property type="evidence" value="ECO:0007669"/>
    <property type="project" value="InterPro"/>
</dbReference>
<evidence type="ECO:0000256" key="1">
    <source>
        <dbReference type="ARBA" id="ARBA00003408"/>
    </source>
</evidence>
<dbReference type="InterPro" id="IPR048279">
    <property type="entry name" value="MdtK-like"/>
</dbReference>
<sequence length="453" mass="48751">MLNGGLNMNRDLTKGNPSAELVKFSLPLLGSMIFQQLYNIADSFVAGKFIHENALAAVGNSYEITLIYIAFAFGCNMGCSVIVSNLFGGKRYSAMKTAVSTTFIASGILCAVLMAVGLLFGRNMLALIRTPDDIMADSLLYLNIYTMGLLFLFFYNIATGIFSAMGDSRTPFILLACSSTANIFVDILFVKEFQMGVAGVGWATFLCQGISCGAAVLLVFKRLAKIKNEDVHKPQIFSWGLLGKITNIAVPSILQQSFVSVGNIIIQSVINGYGAPVIAGYSAAIKLNNMVITSFTTLGNGVSNFTAQNMGAGRTERVGSGLKGGLKLVYIICIPVAALYMLGGKSILLLFINDRTGDAMKTGIQILRILAPFYFVVSTKLMCDGVLRGAGAMKSFMITTFTDLILRVVLAVMLSARFGVVGIWSAWPVGWSIGTAMSIYFYAVGRWKSYSIT</sequence>
<keyword evidence="5" id="KW-0813">Transport</keyword>
<feature type="transmembrane region" description="Helical" evidence="13">
    <location>
        <begin position="196"/>
        <end position="220"/>
    </location>
</feature>
<evidence type="ECO:0000256" key="5">
    <source>
        <dbReference type="ARBA" id="ARBA00022448"/>
    </source>
</evidence>
<evidence type="ECO:0000256" key="4">
    <source>
        <dbReference type="ARBA" id="ARBA00020268"/>
    </source>
</evidence>
<keyword evidence="7" id="KW-1003">Cell membrane</keyword>
<dbReference type="PIRSF" id="PIRSF006603">
    <property type="entry name" value="DinF"/>
    <property type="match status" value="1"/>
</dbReference>
<feature type="transmembrane region" description="Helical" evidence="13">
    <location>
        <begin position="430"/>
        <end position="447"/>
    </location>
</feature>
<evidence type="ECO:0000256" key="2">
    <source>
        <dbReference type="ARBA" id="ARBA00004651"/>
    </source>
</evidence>
<dbReference type="PANTHER" id="PTHR43298:SF2">
    <property type="entry name" value="FMN_FAD EXPORTER YEEO-RELATED"/>
    <property type="match status" value="1"/>
</dbReference>
<evidence type="ECO:0000313" key="15">
    <source>
        <dbReference type="Proteomes" id="UP000003136"/>
    </source>
</evidence>
<dbReference type="STRING" id="483218.BACPEC_01129"/>
<evidence type="ECO:0000256" key="7">
    <source>
        <dbReference type="ARBA" id="ARBA00022475"/>
    </source>
</evidence>
<reference evidence="14 15" key="1">
    <citation type="submission" date="2008-11" db="EMBL/GenBank/DDBJ databases">
        <title>Draft genome sequence of Bacteroides pectinophilus (ATCC 43243).</title>
        <authorList>
            <person name="Sudarsanam P."/>
            <person name="Ley R."/>
            <person name="Guruge J."/>
            <person name="Turnbaugh P.J."/>
            <person name="Mahowald M."/>
            <person name="Liep D."/>
            <person name="Gordon J."/>
        </authorList>
    </citation>
    <scope>NUCLEOTIDE SEQUENCE [LARGE SCALE GENOMIC DNA]</scope>
    <source>
        <strain evidence="14 15">ATCC 43243</strain>
    </source>
</reference>
<evidence type="ECO:0000256" key="13">
    <source>
        <dbReference type="SAM" id="Phobius"/>
    </source>
</evidence>
<dbReference type="InterPro" id="IPR050222">
    <property type="entry name" value="MATE_MdtK"/>
</dbReference>
<reference evidence="14 15" key="2">
    <citation type="submission" date="2008-11" db="EMBL/GenBank/DDBJ databases">
        <authorList>
            <person name="Fulton L."/>
            <person name="Clifton S."/>
            <person name="Fulton B."/>
            <person name="Xu J."/>
            <person name="Minx P."/>
            <person name="Pepin K.H."/>
            <person name="Johnson M."/>
            <person name="Bhonagiri V."/>
            <person name="Nash W.E."/>
            <person name="Mardis E.R."/>
            <person name="Wilson R.K."/>
        </authorList>
    </citation>
    <scope>NUCLEOTIDE SEQUENCE [LARGE SCALE GENOMIC DNA]</scope>
    <source>
        <strain evidence="14 15">ATCC 43243</strain>
    </source>
</reference>
<dbReference type="PANTHER" id="PTHR43298">
    <property type="entry name" value="MULTIDRUG RESISTANCE PROTEIN NORM-RELATED"/>
    <property type="match status" value="1"/>
</dbReference>
<comment type="subcellular location">
    <subcellularLocation>
        <location evidence="2">Cell membrane</location>
        <topology evidence="2">Multi-pass membrane protein</topology>
    </subcellularLocation>
</comment>
<evidence type="ECO:0000256" key="9">
    <source>
        <dbReference type="ARBA" id="ARBA00022989"/>
    </source>
</evidence>
<comment type="caution">
    <text evidence="14">The sequence shown here is derived from an EMBL/GenBank/DDBJ whole genome shotgun (WGS) entry which is preliminary data.</text>
</comment>
<dbReference type="CDD" id="cd13138">
    <property type="entry name" value="MATE_yoeA_like"/>
    <property type="match status" value="1"/>
</dbReference>
<dbReference type="NCBIfam" id="TIGR00797">
    <property type="entry name" value="matE"/>
    <property type="match status" value="1"/>
</dbReference>
<dbReference type="AlphaFoldDB" id="B7AR19"/>
<name>B7AR19_9FIRM</name>
<dbReference type="eggNOG" id="COG0534">
    <property type="taxonomic scope" value="Bacteria"/>
</dbReference>
<dbReference type="InterPro" id="IPR002528">
    <property type="entry name" value="MATE_fam"/>
</dbReference>
<feature type="transmembrane region" description="Helical" evidence="13">
    <location>
        <begin position="328"/>
        <end position="352"/>
    </location>
</feature>
<dbReference type="Pfam" id="PF01554">
    <property type="entry name" value="MatE"/>
    <property type="match status" value="2"/>
</dbReference>
<keyword evidence="10" id="KW-0406">Ion transport</keyword>
<protein>
    <recommendedName>
        <fullName evidence="4">Probable multidrug resistance protein NorM</fullName>
    </recommendedName>
    <alternativeName>
        <fullName evidence="12">Multidrug-efflux transporter</fullName>
    </alternativeName>
</protein>
<evidence type="ECO:0000256" key="3">
    <source>
        <dbReference type="ARBA" id="ARBA00010199"/>
    </source>
</evidence>
<feature type="transmembrane region" description="Helical" evidence="13">
    <location>
        <begin position="140"/>
        <end position="165"/>
    </location>
</feature>
<comment type="function">
    <text evidence="1">Multidrug efflux pump.</text>
</comment>
<accession>B7AR19</accession>
<evidence type="ECO:0000256" key="12">
    <source>
        <dbReference type="ARBA" id="ARBA00031636"/>
    </source>
</evidence>
<evidence type="ECO:0000256" key="10">
    <source>
        <dbReference type="ARBA" id="ARBA00023065"/>
    </source>
</evidence>
<dbReference type="GO" id="GO:0006811">
    <property type="term" value="P:monoatomic ion transport"/>
    <property type="evidence" value="ECO:0007669"/>
    <property type="project" value="UniProtKB-KW"/>
</dbReference>
<proteinExistence type="inferred from homology"/>
<feature type="transmembrane region" description="Helical" evidence="13">
    <location>
        <begin position="364"/>
        <end position="383"/>
    </location>
</feature>
<keyword evidence="9 13" id="KW-1133">Transmembrane helix</keyword>
<evidence type="ECO:0000313" key="14">
    <source>
        <dbReference type="EMBL" id="EEC58141.1"/>
    </source>
</evidence>
<comment type="similarity">
    <text evidence="3">Belongs to the multi antimicrobial extrusion (MATE) (TC 2.A.66.1) family.</text>
</comment>
<keyword evidence="11 13" id="KW-0472">Membrane</keyword>
<keyword evidence="15" id="KW-1185">Reference proteome</keyword>
<dbReference type="GO" id="GO:0015297">
    <property type="term" value="F:antiporter activity"/>
    <property type="evidence" value="ECO:0007669"/>
    <property type="project" value="UniProtKB-KW"/>
</dbReference>
<organism evidence="14 15">
    <name type="scientific">[Bacteroides] pectinophilus ATCC 43243</name>
    <dbReference type="NCBI Taxonomy" id="483218"/>
    <lineage>
        <taxon>Bacteria</taxon>
        <taxon>Bacillati</taxon>
        <taxon>Bacillota</taxon>
        <taxon>Clostridia</taxon>
        <taxon>Eubacteriales</taxon>
    </lineage>
</organism>
<evidence type="ECO:0000256" key="8">
    <source>
        <dbReference type="ARBA" id="ARBA00022692"/>
    </source>
</evidence>